<dbReference type="EMBL" id="CP065053">
    <property type="protein sequence ID" value="QPI48757.1"/>
    <property type="molecule type" value="Genomic_DNA"/>
</dbReference>
<accession>A0AA48WC07</accession>
<evidence type="ECO:0000313" key="2">
    <source>
        <dbReference type="Proteomes" id="UP000662888"/>
    </source>
</evidence>
<evidence type="ECO:0008006" key="3">
    <source>
        <dbReference type="Google" id="ProtNLM"/>
    </source>
</evidence>
<dbReference type="Proteomes" id="UP000662888">
    <property type="component" value="Chromosome"/>
</dbReference>
<dbReference type="RefSeq" id="WP_156441576.1">
    <property type="nucleotide sequence ID" value="NZ_CP065053.1"/>
</dbReference>
<organism evidence="1 2">
    <name type="scientific">Massilia antarctica</name>
    <dbReference type="NCBI Taxonomy" id="2765360"/>
    <lineage>
        <taxon>Bacteria</taxon>
        <taxon>Pseudomonadati</taxon>
        <taxon>Pseudomonadota</taxon>
        <taxon>Betaproteobacteria</taxon>
        <taxon>Burkholderiales</taxon>
        <taxon>Oxalobacteraceae</taxon>
        <taxon>Telluria group</taxon>
        <taxon>Massilia</taxon>
    </lineage>
</organism>
<evidence type="ECO:0000313" key="1">
    <source>
        <dbReference type="EMBL" id="QPI48757.1"/>
    </source>
</evidence>
<reference evidence="1 2" key="1">
    <citation type="submission" date="2020-11" db="EMBL/GenBank/DDBJ databases">
        <authorList>
            <person name="Sun Q."/>
        </authorList>
    </citation>
    <scope>NUCLEOTIDE SEQUENCE [LARGE SCALE GENOMIC DNA]</scope>
    <source>
        <strain evidence="1 2">P8398</strain>
    </source>
</reference>
<name>A0AA48WC07_9BURK</name>
<sequence length="46" mass="5102">MNESQVVVSNDDLQNLEIETFQIDEMSDLDSKAPLNIYTSSTCCCG</sequence>
<gene>
    <name evidence="1" type="ORF">IV454_25095</name>
</gene>
<proteinExistence type="predicted"/>
<keyword evidence="2" id="KW-1185">Reference proteome</keyword>
<protein>
    <recommendedName>
        <fullName evidence="3">Thiazolylpeptide-type bacteriocin</fullName>
    </recommendedName>
</protein>